<reference evidence="4" key="2">
    <citation type="submission" date="2018-10" db="UniProtKB">
        <authorList>
            <consortium name="EnsemblPlants"/>
        </authorList>
    </citation>
    <scope>IDENTIFICATION</scope>
</reference>
<evidence type="ECO:0000259" key="3">
    <source>
        <dbReference type="Pfam" id="PF14541"/>
    </source>
</evidence>
<accession>A0A3B6RRI5</accession>
<dbReference type="InterPro" id="IPR032799">
    <property type="entry name" value="TAXi_C"/>
</dbReference>
<protein>
    <recommendedName>
        <fullName evidence="3">Xylanase inhibitor C-terminal domain-containing protein</fullName>
    </recommendedName>
</protein>
<dbReference type="InterPro" id="IPR021109">
    <property type="entry name" value="Peptidase_aspartic_dom_sf"/>
</dbReference>
<reference evidence="4" key="1">
    <citation type="submission" date="2018-08" db="EMBL/GenBank/DDBJ databases">
        <authorList>
            <person name="Rossello M."/>
        </authorList>
    </citation>
    <scope>NUCLEOTIDE SEQUENCE [LARGE SCALE GENOMIC DNA]</scope>
    <source>
        <strain evidence="4">cv. Chinese Spring</strain>
    </source>
</reference>
<dbReference type="Proteomes" id="UP000019116">
    <property type="component" value="Chromosome 7A"/>
</dbReference>
<dbReference type="Pfam" id="PF14541">
    <property type="entry name" value="TAXi_C"/>
    <property type="match status" value="1"/>
</dbReference>
<dbReference type="SUPFAM" id="SSF50630">
    <property type="entry name" value="Acid proteases"/>
    <property type="match status" value="1"/>
</dbReference>
<dbReference type="Gene3D" id="2.40.70.10">
    <property type="entry name" value="Acid Proteases"/>
    <property type="match status" value="1"/>
</dbReference>
<dbReference type="GO" id="GO:0006508">
    <property type="term" value="P:proteolysis"/>
    <property type="evidence" value="ECO:0007669"/>
    <property type="project" value="UniProtKB-KW"/>
</dbReference>
<evidence type="ECO:0000313" key="5">
    <source>
        <dbReference type="Proteomes" id="UP000019116"/>
    </source>
</evidence>
<evidence type="ECO:0000256" key="1">
    <source>
        <dbReference type="ARBA" id="ARBA00022670"/>
    </source>
</evidence>
<dbReference type="AlphaFoldDB" id="A0A3B6RRI5"/>
<dbReference type="SMR" id="A0A3B6RRI5"/>
<evidence type="ECO:0000313" key="4">
    <source>
        <dbReference type="EnsemblPlants" id="TraesCS7A02G502200.1.cds1"/>
    </source>
</evidence>
<keyword evidence="5" id="KW-1185">Reference proteome</keyword>
<dbReference type="InterPro" id="IPR051708">
    <property type="entry name" value="Plant_Aspart_Prot_A1"/>
</dbReference>
<dbReference type="OMA" id="AQEQDIC"/>
<dbReference type="PANTHER" id="PTHR47967">
    <property type="entry name" value="OS07G0603500 PROTEIN-RELATED"/>
    <property type="match status" value="1"/>
</dbReference>
<sequence length="119" mass="13244">MVKAAYDILEHTLAEHGRRIGVKRVPRTNFGLCFRATRAILSQLLTVTLHFEHEQDLVLTPNKLFIAQEQDICLTVSPSTRITIIGAMQQLGTRFIYDLAAGRVYFAPKNCNADTGGQG</sequence>
<feature type="domain" description="Xylanase inhibitor C-terminal" evidence="3">
    <location>
        <begin position="2"/>
        <end position="107"/>
    </location>
</feature>
<dbReference type="Gramene" id="TraesCS7A02G502200.1">
    <property type="protein sequence ID" value="TraesCS7A02G502200.1.cds1"/>
    <property type="gene ID" value="TraesCS7A02G502200"/>
</dbReference>
<organism evidence="4">
    <name type="scientific">Triticum aestivum</name>
    <name type="common">Wheat</name>
    <dbReference type="NCBI Taxonomy" id="4565"/>
    <lineage>
        <taxon>Eukaryota</taxon>
        <taxon>Viridiplantae</taxon>
        <taxon>Streptophyta</taxon>
        <taxon>Embryophyta</taxon>
        <taxon>Tracheophyta</taxon>
        <taxon>Spermatophyta</taxon>
        <taxon>Magnoliopsida</taxon>
        <taxon>Liliopsida</taxon>
        <taxon>Poales</taxon>
        <taxon>Poaceae</taxon>
        <taxon>BOP clade</taxon>
        <taxon>Pooideae</taxon>
        <taxon>Triticodae</taxon>
        <taxon>Triticeae</taxon>
        <taxon>Triticinae</taxon>
        <taxon>Triticum</taxon>
    </lineage>
</organism>
<dbReference type="GO" id="GO:0008233">
    <property type="term" value="F:peptidase activity"/>
    <property type="evidence" value="ECO:0007669"/>
    <property type="project" value="UniProtKB-KW"/>
</dbReference>
<proteinExistence type="predicted"/>
<dbReference type="OrthoDB" id="1072226at2759"/>
<dbReference type="Gramene" id="TraesWEE_scaffold_049264_01G000100.1">
    <property type="protein sequence ID" value="TraesWEE_scaffold_049264_01G000100.1"/>
    <property type="gene ID" value="TraesWEE_scaffold_049264_01G000100"/>
</dbReference>
<dbReference type="EnsemblPlants" id="TraesCS7A02G502200.1">
    <property type="protein sequence ID" value="TraesCS7A02G502200.1.cds1"/>
    <property type="gene ID" value="TraesCS7A02G502200"/>
</dbReference>
<dbReference type="Gramene" id="TraesCLE_scaffold_035559_01G000300.1">
    <property type="protein sequence ID" value="TraesCLE_scaffold_035559_01G000300.1"/>
    <property type="gene ID" value="TraesCLE_scaffold_035559_01G000300"/>
</dbReference>
<keyword evidence="1" id="KW-0645">Protease</keyword>
<name>A0A3B6RRI5_WHEAT</name>
<dbReference type="Gramene" id="TraesCS7A03G1219100.1">
    <property type="protein sequence ID" value="TraesCS7A03G1219100.1.CDS1"/>
    <property type="gene ID" value="TraesCS7A03G1219100"/>
</dbReference>
<dbReference type="PANTHER" id="PTHR47967:SF122">
    <property type="entry name" value="PEPTIDASE A1 DOMAIN-CONTAINING PROTEIN"/>
    <property type="match status" value="1"/>
</dbReference>
<evidence type="ECO:0000256" key="2">
    <source>
        <dbReference type="ARBA" id="ARBA00022801"/>
    </source>
</evidence>
<dbReference type="STRING" id="4565.A0A3B6RRI5"/>
<keyword evidence="2" id="KW-0378">Hydrolase</keyword>